<feature type="compositionally biased region" description="Polar residues" evidence="1">
    <location>
        <begin position="407"/>
        <end position="422"/>
    </location>
</feature>
<dbReference type="AlphaFoldDB" id="A0A8S1LDU2"/>
<name>A0A8S1LDU2_PARPR</name>
<feature type="compositionally biased region" description="Basic and acidic residues" evidence="1">
    <location>
        <begin position="13"/>
        <end position="33"/>
    </location>
</feature>
<comment type="caution">
    <text evidence="2">The sequence shown here is derived from an EMBL/GenBank/DDBJ whole genome shotgun (WGS) entry which is preliminary data.</text>
</comment>
<dbReference type="Proteomes" id="UP000688137">
    <property type="component" value="Unassembled WGS sequence"/>
</dbReference>
<evidence type="ECO:0000313" key="2">
    <source>
        <dbReference type="EMBL" id="CAD8065737.1"/>
    </source>
</evidence>
<feature type="region of interest" description="Disordered" evidence="1">
    <location>
        <begin position="1"/>
        <end position="40"/>
    </location>
</feature>
<dbReference type="EMBL" id="CAJJDM010000037">
    <property type="protein sequence ID" value="CAD8065737.1"/>
    <property type="molecule type" value="Genomic_DNA"/>
</dbReference>
<gene>
    <name evidence="2" type="ORF">PPRIM_AZ9-3.1.T0380049</name>
</gene>
<dbReference type="OMA" id="RPSWKDE"/>
<reference evidence="2" key="1">
    <citation type="submission" date="2021-01" db="EMBL/GenBank/DDBJ databases">
        <authorList>
            <consortium name="Genoscope - CEA"/>
            <person name="William W."/>
        </authorList>
    </citation>
    <scope>NUCLEOTIDE SEQUENCE</scope>
</reference>
<feature type="region of interest" description="Disordered" evidence="1">
    <location>
        <begin position="401"/>
        <end position="424"/>
    </location>
</feature>
<accession>A0A8S1LDU2</accession>
<evidence type="ECO:0000313" key="3">
    <source>
        <dbReference type="Proteomes" id="UP000688137"/>
    </source>
</evidence>
<sequence length="467" mass="55456">MSLNNFFKQKQQLQKEKEEQDKQQMKEQSDQKRNIQSVQLKARAQQRIETFQETMMSKQYVDSLKKGSYPLLPTSKHSFRDREKDKEMEKMGGIYLKTFQIAKNRAQTAQQEFRSAHLATGEFDPNLPTKNHEKWLKPKDLSKQSEPMRFGLSQRTEVERVNQEIKKVSEQLDVQNKDLKMLIRPSWKDEQKDKWLDNHTFNIYPCLYDGHRSDPPWEQHPINLNNQNNQYIDGYEVVGDLSRQRFKEKEHKRSDFISTVKEDQIGTTMHISRSLRTMKQDKILNMQQNYDEYSTNKQIEHYKTTLLQTKSIDHITPHQHSNNYKGHSLHNLRPQQPNKLFRQSINYQNQKVITKQPPHQPVIVQNQFPSQDDQPTQQMLTADLFIPKQKLTQIQEVSQVQIQSHHSNNPFSRESLASQGGTRSRFMDQYKQKKTDSGQMKLGYPYHLEDDETTAKIMVKYFQEEQK</sequence>
<evidence type="ECO:0000256" key="1">
    <source>
        <dbReference type="SAM" id="MobiDB-lite"/>
    </source>
</evidence>
<organism evidence="2 3">
    <name type="scientific">Paramecium primaurelia</name>
    <dbReference type="NCBI Taxonomy" id="5886"/>
    <lineage>
        <taxon>Eukaryota</taxon>
        <taxon>Sar</taxon>
        <taxon>Alveolata</taxon>
        <taxon>Ciliophora</taxon>
        <taxon>Intramacronucleata</taxon>
        <taxon>Oligohymenophorea</taxon>
        <taxon>Peniculida</taxon>
        <taxon>Parameciidae</taxon>
        <taxon>Paramecium</taxon>
    </lineage>
</organism>
<keyword evidence="3" id="KW-1185">Reference proteome</keyword>
<protein>
    <submittedName>
        <fullName evidence="2">Uncharacterized protein</fullName>
    </submittedName>
</protein>
<proteinExistence type="predicted"/>